<proteinExistence type="predicted"/>
<sequence>MVETMSGKRQSAKWWSPTVNLNRWQWGWRETRQLWWPSSHRSEDSNLQFEVVGLRTEFVDNGSKIAGSYMRLSIYSSNSSIHSVDGLRLHLEFSRCSCDAIDIFEELENQETLADDEEEEDEDFRKHF</sequence>
<reference evidence="1 2" key="1">
    <citation type="journal article" date="2022" name="Plant J.">
        <title>Chromosome-level genome of Camellia lanceoleosa provides a valuable resource for understanding genome evolution and self-incompatibility.</title>
        <authorList>
            <person name="Gong W."/>
            <person name="Xiao S."/>
            <person name="Wang L."/>
            <person name="Liao Z."/>
            <person name="Chang Y."/>
            <person name="Mo W."/>
            <person name="Hu G."/>
            <person name="Li W."/>
            <person name="Zhao G."/>
            <person name="Zhu H."/>
            <person name="Hu X."/>
            <person name="Ji K."/>
            <person name="Xiang X."/>
            <person name="Song Q."/>
            <person name="Yuan D."/>
            <person name="Jin S."/>
            <person name="Zhang L."/>
        </authorList>
    </citation>
    <scope>NUCLEOTIDE SEQUENCE [LARGE SCALE GENOMIC DNA]</scope>
    <source>
        <strain evidence="1">SQ_2022a</strain>
    </source>
</reference>
<dbReference type="EMBL" id="CM045768">
    <property type="protein sequence ID" value="KAI7983607.1"/>
    <property type="molecule type" value="Genomic_DNA"/>
</dbReference>
<organism evidence="1 2">
    <name type="scientific">Camellia lanceoleosa</name>
    <dbReference type="NCBI Taxonomy" id="1840588"/>
    <lineage>
        <taxon>Eukaryota</taxon>
        <taxon>Viridiplantae</taxon>
        <taxon>Streptophyta</taxon>
        <taxon>Embryophyta</taxon>
        <taxon>Tracheophyta</taxon>
        <taxon>Spermatophyta</taxon>
        <taxon>Magnoliopsida</taxon>
        <taxon>eudicotyledons</taxon>
        <taxon>Gunneridae</taxon>
        <taxon>Pentapetalae</taxon>
        <taxon>asterids</taxon>
        <taxon>Ericales</taxon>
        <taxon>Theaceae</taxon>
        <taxon>Camellia</taxon>
    </lineage>
</organism>
<accession>A0ACC0F4K9</accession>
<keyword evidence="2" id="KW-1185">Reference proteome</keyword>
<evidence type="ECO:0000313" key="2">
    <source>
        <dbReference type="Proteomes" id="UP001060215"/>
    </source>
</evidence>
<protein>
    <submittedName>
        <fullName evidence="1">Uncharacterized protein</fullName>
    </submittedName>
</protein>
<evidence type="ECO:0000313" key="1">
    <source>
        <dbReference type="EMBL" id="KAI7983607.1"/>
    </source>
</evidence>
<name>A0ACC0F4K9_9ERIC</name>
<gene>
    <name evidence="1" type="ORF">LOK49_LG15G01389</name>
</gene>
<dbReference type="Proteomes" id="UP001060215">
    <property type="component" value="Chromosome 11"/>
</dbReference>
<comment type="caution">
    <text evidence="1">The sequence shown here is derived from an EMBL/GenBank/DDBJ whole genome shotgun (WGS) entry which is preliminary data.</text>
</comment>